<reference evidence="2 3" key="1">
    <citation type="submission" date="2014-09" db="EMBL/GenBank/DDBJ databases">
        <authorList>
            <person name="Martin A.A."/>
        </authorList>
    </citation>
    <scope>NUCLEOTIDE SEQUENCE</scope>
    <source>
        <strain evidence="3">ED321</strain>
        <strain evidence="2">ED321 Heterogonic</strain>
    </source>
</reference>
<sequence>MKSIFTLEILLASFFTLLTCQENYTDNFNQSSGNVLCYNCSNEAIESCDTLCTGVNCYINLTLPLSTSTIISYGCASEFVNFGCVNDSISDNIICYCTGNFCNYPEIVDFAENNSTTVLYDKEYTSTSSLSFTDYYTSDNPFIIKNISKRSDNETNEDIFEFEDFLQVLGTLFETFNDVPSNNETDYGEILNEDKILQMLSRLDYIFDKRFTMLSQSISNNISLLSNMISEESDNIKYPTKSKTRVSHNFVYEDFENSGSSRSNSFYSSLWKRILKIYFNKSSYKDLKFKDRNYYLYNEKEATIFDIENAVIKFSHEVNAFILESQDKNINYKHTIVKRDYPPENFSLLQSIITFISSFLSSFGEKLGIVTGNVGRELFDGLRVSVQEQLNQTLTAANIAFSTYTEVLFSKIFALLTNYIVQAQSRKKRNLNIKITNGSLLNLGKEYYSFLEIYQKRKKRVSDTFQSSESENAFSPASIEKLNLLAEIFDKIPYYNNTMYDLNDTERLPLSPILEDVLKPVLSIPSDHPLIPSNLGSFETSGSFSVITKNNSQFSNMSLTTLGSKDNSNGTNVNQNLSTIATTNSMTTIELTTTPTIETTQSFVKTNLPSTKMLPTTKLTTTVNDIINSSVVTTMAAYTTTNVMTTTDSLTTAPMDIIKSTTSTTTKPVTKPPEVKTTTASLIITTTTSQGIFSYISQSIKSFFGFGDSSLLTTTMTPLPILEKENLPPNVTINTNNEYMFMNGTIISPSQLEEMLQKLGKTLYPPTTTSSGILTSIITSTVNTAYTFITAFVNEFNTNFNNANNNSIEKVKDVLDSSGAELMVVTSTISSIQNSSSQVSPYNMLTGLLSAIISLGRKKRDLDNDLNIILNNILPSIEKTSIDSSNIKKLEKTFKEILSNEKLFNTFIDYITENVTLSKKEKSQLSKAIFQTATTFITNSTLRRMVDKTLSEYSRSDLSDEDYGETYVERMGKSMEELGKTFGKIFNSILENILLATNDYNGLSEIEIKEKMHDDGYQLGLKMGFVIKPILVNFNIVMNRIEKRKKRFIECVNDLYCFQEVLGKDF</sequence>
<gene>
    <name evidence="2 4 5" type="ORF">SRAE_1000324600</name>
</gene>
<dbReference type="CTD" id="36377358"/>
<keyword evidence="3" id="KW-1185">Reference proteome</keyword>
<evidence type="ECO:0000313" key="2">
    <source>
        <dbReference type="EMBL" id="CEF64993.1"/>
    </source>
</evidence>
<dbReference type="Proteomes" id="UP000035682">
    <property type="component" value="Unplaced"/>
</dbReference>
<accession>A0A090LA25</accession>
<feature type="chain" id="PRO_5015030635" evidence="1">
    <location>
        <begin position="21"/>
        <end position="1066"/>
    </location>
</feature>
<keyword evidence="1" id="KW-0732">Signal</keyword>
<evidence type="ECO:0000313" key="4">
    <source>
        <dbReference type="WBParaSite" id="SRAE_1000324600.1"/>
    </source>
</evidence>
<feature type="signal peptide" evidence="1">
    <location>
        <begin position="1"/>
        <end position="20"/>
    </location>
</feature>
<dbReference type="EMBL" id="LN609528">
    <property type="protein sequence ID" value="CEF64993.1"/>
    <property type="molecule type" value="Genomic_DNA"/>
</dbReference>
<dbReference type="STRING" id="34506.A0A090LA25"/>
<evidence type="ECO:0000256" key="1">
    <source>
        <dbReference type="SAM" id="SignalP"/>
    </source>
</evidence>
<protein>
    <submittedName>
        <fullName evidence="2 4">Uncharacterized protein</fullName>
    </submittedName>
</protein>
<reference evidence="4" key="2">
    <citation type="submission" date="2020-12" db="UniProtKB">
        <authorList>
            <consortium name="WormBaseParasite"/>
        </authorList>
    </citation>
    <scope>IDENTIFICATION</scope>
</reference>
<dbReference type="AlphaFoldDB" id="A0A090LA25"/>
<evidence type="ECO:0000313" key="3">
    <source>
        <dbReference type="Proteomes" id="UP000035682"/>
    </source>
</evidence>
<dbReference type="GeneID" id="36377358"/>
<dbReference type="RefSeq" id="XP_024504194.1">
    <property type="nucleotide sequence ID" value="XM_024650414.1"/>
</dbReference>
<dbReference type="WormBase" id="SRAE_1000324600">
    <property type="protein sequence ID" value="SRP10155"/>
    <property type="gene ID" value="WBGene00259863"/>
</dbReference>
<proteinExistence type="predicted"/>
<organism evidence="2">
    <name type="scientific">Strongyloides ratti</name>
    <name type="common">Parasitic roundworm</name>
    <dbReference type="NCBI Taxonomy" id="34506"/>
    <lineage>
        <taxon>Eukaryota</taxon>
        <taxon>Metazoa</taxon>
        <taxon>Ecdysozoa</taxon>
        <taxon>Nematoda</taxon>
        <taxon>Chromadorea</taxon>
        <taxon>Rhabditida</taxon>
        <taxon>Tylenchina</taxon>
        <taxon>Panagrolaimomorpha</taxon>
        <taxon>Strongyloidoidea</taxon>
        <taxon>Strongyloididae</taxon>
        <taxon>Strongyloides</taxon>
    </lineage>
</organism>
<dbReference type="WBParaSite" id="SRAE_1000324600.1">
    <property type="protein sequence ID" value="SRAE_1000324600.1"/>
    <property type="gene ID" value="WBGene00259863"/>
</dbReference>
<evidence type="ECO:0000313" key="5">
    <source>
        <dbReference type="WormBase" id="SRAE_1000324600"/>
    </source>
</evidence>
<name>A0A090LA25_STRRB</name>